<name>B9XAU5_PEDPL</name>
<comment type="caution">
    <text evidence="1">The sequence shown here is derived from an EMBL/GenBank/DDBJ whole genome shotgun (WGS) entry which is preliminary data.</text>
</comment>
<reference evidence="1 2" key="1">
    <citation type="journal article" date="2011" name="J. Bacteriol.">
        <title>Genome sequence of 'Pedosphaera parvula' Ellin514, an aerobic Verrucomicrobial isolate from pasture soil.</title>
        <authorList>
            <person name="Kant R."/>
            <person name="van Passel M.W."/>
            <person name="Sangwan P."/>
            <person name="Palva A."/>
            <person name="Lucas S."/>
            <person name="Copeland A."/>
            <person name="Lapidus A."/>
            <person name="Glavina Del Rio T."/>
            <person name="Dalin E."/>
            <person name="Tice H."/>
            <person name="Bruce D."/>
            <person name="Goodwin L."/>
            <person name="Pitluck S."/>
            <person name="Chertkov O."/>
            <person name="Larimer F.W."/>
            <person name="Land M.L."/>
            <person name="Hauser L."/>
            <person name="Brettin T.S."/>
            <person name="Detter J.C."/>
            <person name="Han S."/>
            <person name="de Vos W.M."/>
            <person name="Janssen P.H."/>
            <person name="Smidt H."/>
        </authorList>
    </citation>
    <scope>NUCLEOTIDE SEQUENCE [LARGE SCALE GENOMIC DNA]</scope>
    <source>
        <strain evidence="1 2">Ellin514</strain>
    </source>
</reference>
<proteinExistence type="predicted"/>
<dbReference type="Proteomes" id="UP000003688">
    <property type="component" value="Unassembled WGS sequence"/>
</dbReference>
<protein>
    <submittedName>
        <fullName evidence="1">Uncharacterized protein</fullName>
    </submittedName>
</protein>
<dbReference type="AlphaFoldDB" id="B9XAU5"/>
<dbReference type="EMBL" id="ABOX02000002">
    <property type="protein sequence ID" value="EEF63130.1"/>
    <property type="molecule type" value="Genomic_DNA"/>
</dbReference>
<keyword evidence="2" id="KW-1185">Reference proteome</keyword>
<accession>B9XAU5</accession>
<evidence type="ECO:0000313" key="2">
    <source>
        <dbReference type="Proteomes" id="UP000003688"/>
    </source>
</evidence>
<dbReference type="STRING" id="320771.Cflav_PD5765"/>
<evidence type="ECO:0000313" key="1">
    <source>
        <dbReference type="EMBL" id="EEF63130.1"/>
    </source>
</evidence>
<sequence>MGRNDGLTKAMRQPLKWPFLPQLSQIPLVRIKLPQQSDIMDSEILAVSRIGLGKAGEDFCFDIPRLVRIKVLWMINHCRGSQTVKFNGSTYEPGLHINS</sequence>
<organism evidence="1 2">
    <name type="scientific">Pedosphaera parvula (strain Ellin514)</name>
    <dbReference type="NCBI Taxonomy" id="320771"/>
    <lineage>
        <taxon>Bacteria</taxon>
        <taxon>Pseudomonadati</taxon>
        <taxon>Verrucomicrobiota</taxon>
        <taxon>Pedosphaerae</taxon>
        <taxon>Pedosphaerales</taxon>
        <taxon>Pedosphaeraceae</taxon>
        <taxon>Pedosphaera</taxon>
    </lineage>
</organism>
<gene>
    <name evidence="1" type="ORF">Cflav_PD5765</name>
</gene>